<sequence length="31" mass="3562">MKKIAFPLALLLLTFCLFSQVERHEVTVTNV</sequence>
<proteinExistence type="predicted"/>
<organism evidence="1">
    <name type="scientific">marine sediment metagenome</name>
    <dbReference type="NCBI Taxonomy" id="412755"/>
    <lineage>
        <taxon>unclassified sequences</taxon>
        <taxon>metagenomes</taxon>
        <taxon>ecological metagenomes</taxon>
    </lineage>
</organism>
<feature type="non-terminal residue" evidence="1">
    <location>
        <position position="31"/>
    </location>
</feature>
<gene>
    <name evidence="1" type="ORF">S06H3_37147</name>
</gene>
<accession>X1N2Y8</accession>
<dbReference type="EMBL" id="BARV01022544">
    <property type="protein sequence ID" value="GAI21225.1"/>
    <property type="molecule type" value="Genomic_DNA"/>
</dbReference>
<reference evidence="1" key="1">
    <citation type="journal article" date="2014" name="Front. Microbiol.">
        <title>High frequency of phylogenetically diverse reductive dehalogenase-homologous genes in deep subseafloor sedimentary metagenomes.</title>
        <authorList>
            <person name="Kawai M."/>
            <person name="Futagami T."/>
            <person name="Toyoda A."/>
            <person name="Takaki Y."/>
            <person name="Nishi S."/>
            <person name="Hori S."/>
            <person name="Arai W."/>
            <person name="Tsubouchi T."/>
            <person name="Morono Y."/>
            <person name="Uchiyama I."/>
            <person name="Ito T."/>
            <person name="Fujiyama A."/>
            <person name="Inagaki F."/>
            <person name="Takami H."/>
        </authorList>
    </citation>
    <scope>NUCLEOTIDE SEQUENCE</scope>
    <source>
        <strain evidence="1">Expedition CK06-06</strain>
    </source>
</reference>
<dbReference type="AlphaFoldDB" id="X1N2Y8"/>
<comment type="caution">
    <text evidence="1">The sequence shown here is derived from an EMBL/GenBank/DDBJ whole genome shotgun (WGS) entry which is preliminary data.</text>
</comment>
<evidence type="ECO:0000313" key="1">
    <source>
        <dbReference type="EMBL" id="GAI21225.1"/>
    </source>
</evidence>
<name>X1N2Y8_9ZZZZ</name>
<protein>
    <submittedName>
        <fullName evidence="1">Uncharacterized protein</fullName>
    </submittedName>
</protein>